<accession>A0ABY9CYB4</accession>
<organism evidence="8 9">
    <name type="scientific">Vitis vinifera</name>
    <name type="common">Grape</name>
    <dbReference type="NCBI Taxonomy" id="29760"/>
    <lineage>
        <taxon>Eukaryota</taxon>
        <taxon>Viridiplantae</taxon>
        <taxon>Streptophyta</taxon>
        <taxon>Embryophyta</taxon>
        <taxon>Tracheophyta</taxon>
        <taxon>Spermatophyta</taxon>
        <taxon>Magnoliopsida</taxon>
        <taxon>eudicotyledons</taxon>
        <taxon>Gunneridae</taxon>
        <taxon>Pentapetalae</taxon>
        <taxon>rosids</taxon>
        <taxon>Vitales</taxon>
        <taxon>Vitaceae</taxon>
        <taxon>Viteae</taxon>
        <taxon>Vitis</taxon>
    </lineage>
</organism>
<dbReference type="EMBL" id="CP126659">
    <property type="protein sequence ID" value="WKA00144.1"/>
    <property type="molecule type" value="Genomic_DNA"/>
</dbReference>
<evidence type="ECO:0000313" key="9">
    <source>
        <dbReference type="Proteomes" id="UP001227230"/>
    </source>
</evidence>
<gene>
    <name evidence="8" type="ORF">VitviT2T_018532</name>
</gene>
<evidence type="ECO:0000256" key="7">
    <source>
        <dbReference type="SAM" id="Coils"/>
    </source>
</evidence>
<dbReference type="InterPro" id="IPR008672">
    <property type="entry name" value="Mad1"/>
</dbReference>
<keyword evidence="7" id="KW-0175">Coiled coil</keyword>
<reference evidence="8 9" key="1">
    <citation type="journal article" date="2023" name="Hortic Res">
        <title>The complete reference genome for grapevine (Vitis vinifera L.) genetics and breeding.</title>
        <authorList>
            <person name="Shi X."/>
            <person name="Cao S."/>
            <person name="Wang X."/>
            <person name="Huang S."/>
            <person name="Wang Y."/>
            <person name="Liu Z."/>
            <person name="Liu W."/>
            <person name="Leng X."/>
            <person name="Peng Y."/>
            <person name="Wang N."/>
            <person name="Wang Y."/>
            <person name="Ma Z."/>
            <person name="Xu X."/>
            <person name="Zhang F."/>
            <person name="Xue H."/>
            <person name="Zhong H."/>
            <person name="Wang Y."/>
            <person name="Zhang K."/>
            <person name="Velt A."/>
            <person name="Avia K."/>
            <person name="Holtgrawe D."/>
            <person name="Grimplet J."/>
            <person name="Matus J.T."/>
            <person name="Ware D."/>
            <person name="Wu X."/>
            <person name="Wang H."/>
            <person name="Liu C."/>
            <person name="Fang Y."/>
            <person name="Rustenholz C."/>
            <person name="Cheng Z."/>
            <person name="Xiao H."/>
            <person name="Zhou Y."/>
        </authorList>
    </citation>
    <scope>NUCLEOTIDE SEQUENCE [LARGE SCALE GENOMIC DNA]</scope>
    <source>
        <strain evidence="9">cv. Pinot noir / PN40024</strain>
        <tissue evidence="8">Leaf</tissue>
    </source>
</reference>
<keyword evidence="6" id="KW-0131">Cell cycle</keyword>
<keyword evidence="5" id="KW-0539">Nucleus</keyword>
<protein>
    <submittedName>
        <fullName evidence="8">Uncharacterized protein</fullName>
    </submittedName>
</protein>
<sequence>MITIIKGMMKLGEANACLKQMKVSLDVAEHAKRNAKTEAALAKESSKISKLEVKRIELMLSLVIEERDQLRNVVNKLKKQKNVEVGDETENGILLQESM</sequence>
<comment type="similarity">
    <text evidence="2">Belongs to the MAD1 family.</text>
</comment>
<proteinExistence type="inferred from homology"/>
<evidence type="ECO:0000256" key="4">
    <source>
        <dbReference type="ARBA" id="ARBA00022776"/>
    </source>
</evidence>
<evidence type="ECO:0000256" key="2">
    <source>
        <dbReference type="ARBA" id="ARBA00008029"/>
    </source>
</evidence>
<feature type="coiled-coil region" evidence="7">
    <location>
        <begin position="18"/>
        <end position="80"/>
    </location>
</feature>
<evidence type="ECO:0000313" key="8">
    <source>
        <dbReference type="EMBL" id="WKA00144.1"/>
    </source>
</evidence>
<evidence type="ECO:0000256" key="5">
    <source>
        <dbReference type="ARBA" id="ARBA00023242"/>
    </source>
</evidence>
<evidence type="ECO:0000256" key="1">
    <source>
        <dbReference type="ARBA" id="ARBA00004123"/>
    </source>
</evidence>
<dbReference type="Proteomes" id="UP001227230">
    <property type="component" value="Chromosome 12"/>
</dbReference>
<keyword evidence="4" id="KW-0498">Mitosis</keyword>
<dbReference type="PANTHER" id="PTHR23168:SF0">
    <property type="entry name" value="MITOTIC SPINDLE ASSEMBLY CHECKPOINT PROTEIN MAD1"/>
    <property type="match status" value="1"/>
</dbReference>
<comment type="subcellular location">
    <subcellularLocation>
        <location evidence="1">Nucleus</location>
    </subcellularLocation>
</comment>
<keyword evidence="3" id="KW-0132">Cell division</keyword>
<evidence type="ECO:0000256" key="3">
    <source>
        <dbReference type="ARBA" id="ARBA00022618"/>
    </source>
</evidence>
<evidence type="ECO:0000256" key="6">
    <source>
        <dbReference type="ARBA" id="ARBA00023306"/>
    </source>
</evidence>
<keyword evidence="9" id="KW-1185">Reference proteome</keyword>
<name>A0ABY9CYB4_VITVI</name>
<dbReference type="PANTHER" id="PTHR23168">
    <property type="entry name" value="MITOTIC SPINDLE ASSEMBLY CHECKPOINT PROTEIN MAD1 MITOTIC ARREST DEFICIENT-LIKE PROTEIN 1"/>
    <property type="match status" value="1"/>
</dbReference>